<evidence type="ECO:0000256" key="1">
    <source>
        <dbReference type="SAM" id="Phobius"/>
    </source>
</evidence>
<reference evidence="3" key="1">
    <citation type="journal article" date="2019" name="Int. J. Syst. Evol. Microbiol.">
        <title>The Global Catalogue of Microorganisms (GCM) 10K type strain sequencing project: providing services to taxonomists for standard genome sequencing and annotation.</title>
        <authorList>
            <consortium name="The Broad Institute Genomics Platform"/>
            <consortium name="The Broad Institute Genome Sequencing Center for Infectious Disease"/>
            <person name="Wu L."/>
            <person name="Ma J."/>
        </authorList>
    </citation>
    <scope>NUCLEOTIDE SEQUENCE [LARGE SCALE GENOMIC DNA]</scope>
    <source>
        <strain evidence="3">CCUG 73951</strain>
    </source>
</reference>
<proteinExistence type="predicted"/>
<keyword evidence="1" id="KW-0812">Transmembrane</keyword>
<comment type="caution">
    <text evidence="2">The sequence shown here is derived from an EMBL/GenBank/DDBJ whole genome shotgun (WGS) entry which is preliminary data.</text>
</comment>
<dbReference type="EMBL" id="JBHTBY010000007">
    <property type="protein sequence ID" value="MFC7321153.1"/>
    <property type="molecule type" value="Genomic_DNA"/>
</dbReference>
<name>A0ABW2K502_9BACI</name>
<dbReference type="RefSeq" id="WP_253935820.1">
    <property type="nucleotide sequence ID" value="NZ_JAPVRC010000009.1"/>
</dbReference>
<feature type="transmembrane region" description="Helical" evidence="1">
    <location>
        <begin position="12"/>
        <end position="32"/>
    </location>
</feature>
<keyword evidence="3" id="KW-1185">Reference proteome</keyword>
<sequence>MFYSVTLQKILIFLGIGVTIGAVIGFSSVLGFGLDGSVFVLSMFLSVLTVFAAAMYAELYHIREAVNKQRQEQKSNIK</sequence>
<feature type="transmembrane region" description="Helical" evidence="1">
    <location>
        <begin position="38"/>
        <end position="60"/>
    </location>
</feature>
<keyword evidence="1" id="KW-1133">Transmembrane helix</keyword>
<protein>
    <submittedName>
        <fullName evidence="2">Uncharacterized protein</fullName>
    </submittedName>
</protein>
<organism evidence="2 3">
    <name type="scientific">Halobacillus campisalis</name>
    <dbReference type="NCBI Taxonomy" id="435909"/>
    <lineage>
        <taxon>Bacteria</taxon>
        <taxon>Bacillati</taxon>
        <taxon>Bacillota</taxon>
        <taxon>Bacilli</taxon>
        <taxon>Bacillales</taxon>
        <taxon>Bacillaceae</taxon>
        <taxon>Halobacillus</taxon>
    </lineage>
</organism>
<keyword evidence="1" id="KW-0472">Membrane</keyword>
<accession>A0ABW2K502</accession>
<dbReference type="Proteomes" id="UP001596494">
    <property type="component" value="Unassembled WGS sequence"/>
</dbReference>
<evidence type="ECO:0000313" key="3">
    <source>
        <dbReference type="Proteomes" id="UP001596494"/>
    </source>
</evidence>
<evidence type="ECO:0000313" key="2">
    <source>
        <dbReference type="EMBL" id="MFC7321153.1"/>
    </source>
</evidence>
<gene>
    <name evidence="2" type="ORF">ACFQMN_09695</name>
</gene>